<evidence type="ECO:0000259" key="1">
    <source>
        <dbReference type="Pfam" id="PF11706"/>
    </source>
</evidence>
<dbReference type="InterPro" id="IPR023286">
    <property type="entry name" value="ABATE_dom_sf"/>
</dbReference>
<reference evidence="2 3" key="1">
    <citation type="submission" date="2023-06" db="EMBL/GenBank/DDBJ databases">
        <authorList>
            <person name="Oyuntsetseg B."/>
            <person name="Kim S.B."/>
        </authorList>
    </citation>
    <scope>NUCLEOTIDE SEQUENCE [LARGE SCALE GENOMIC DNA]</scope>
    <source>
        <strain evidence="2 3">2-15</strain>
    </source>
</reference>
<evidence type="ECO:0000313" key="3">
    <source>
        <dbReference type="Proteomes" id="UP001236014"/>
    </source>
</evidence>
<dbReference type="EMBL" id="CP127294">
    <property type="protein sequence ID" value="WIX82233.1"/>
    <property type="molecule type" value="Genomic_DNA"/>
</dbReference>
<dbReference type="InterPro" id="IPR021005">
    <property type="entry name" value="Znf_CGNR"/>
</dbReference>
<dbReference type="RefSeq" id="WP_285972809.1">
    <property type="nucleotide sequence ID" value="NZ_CP127294.1"/>
</dbReference>
<organism evidence="2 3">
    <name type="scientific">Amycolatopsis carbonis</name>
    <dbReference type="NCBI Taxonomy" id="715471"/>
    <lineage>
        <taxon>Bacteria</taxon>
        <taxon>Bacillati</taxon>
        <taxon>Actinomycetota</taxon>
        <taxon>Actinomycetes</taxon>
        <taxon>Pseudonocardiales</taxon>
        <taxon>Pseudonocardiaceae</taxon>
        <taxon>Amycolatopsis</taxon>
    </lineage>
</organism>
<dbReference type="PANTHER" id="PTHR35525">
    <property type="entry name" value="BLL6575 PROTEIN"/>
    <property type="match status" value="1"/>
</dbReference>
<name>A0A9Y2IP74_9PSEU</name>
<dbReference type="PANTHER" id="PTHR35525:SF3">
    <property type="entry name" value="BLL6575 PROTEIN"/>
    <property type="match status" value="1"/>
</dbReference>
<dbReference type="Pfam" id="PF07336">
    <property type="entry name" value="ABATE"/>
    <property type="match status" value="1"/>
</dbReference>
<sequence length="202" mass="22607">MEPEVFPLGLSDHPALAFLNTAATAESRELIPHGAGFVQWLELTRLIDEQDRNAVLDHFAPAELDAAAREAVDLRERLRPVVQTWAGGDPTAPDEPFLAALNAILAESGRSRQVRRSGADLDLQDRWTWTTPRSLLSPVAEAAADLFVHGDRSLVRNCEGPECPLWFYDRTKAHRRRWCSMATCGNRAKVREFRARATKEVP</sequence>
<protein>
    <submittedName>
        <fullName evidence="2">CGNR zinc finger domain-containing protein</fullName>
    </submittedName>
</protein>
<accession>A0A9Y2IP74</accession>
<dbReference type="SUPFAM" id="SSF160904">
    <property type="entry name" value="Jann2411-like"/>
    <property type="match status" value="1"/>
</dbReference>
<feature type="domain" description="Zinc finger CGNR" evidence="1">
    <location>
        <begin position="155"/>
        <end position="196"/>
    </location>
</feature>
<gene>
    <name evidence="2" type="ORF">QRX50_16460</name>
</gene>
<dbReference type="Pfam" id="PF11706">
    <property type="entry name" value="zf-CGNR"/>
    <property type="match status" value="1"/>
</dbReference>
<evidence type="ECO:0000313" key="2">
    <source>
        <dbReference type="EMBL" id="WIX82233.1"/>
    </source>
</evidence>
<dbReference type="KEGG" id="acab:QRX50_16460"/>
<proteinExistence type="predicted"/>
<dbReference type="Gene3D" id="1.10.3300.10">
    <property type="entry name" value="Jann2411-like domain"/>
    <property type="match status" value="1"/>
</dbReference>
<dbReference type="Proteomes" id="UP001236014">
    <property type="component" value="Chromosome"/>
</dbReference>
<keyword evidence="3" id="KW-1185">Reference proteome</keyword>
<dbReference type="InterPro" id="IPR010852">
    <property type="entry name" value="ABATE"/>
</dbReference>
<dbReference type="AlphaFoldDB" id="A0A9Y2IP74"/>